<sequence>MNRRNKSRQVAQIALLLATMVVVEFVSQMIFSAVVLPIKPTLTMIPVIVASIIYGPKIGAGLGAFMGLMSVIRNSLVLLPTSYLFSPFAPNGSWRSLIIALIPRILIGVFPYFIYKLMHNKAGLALSGVVGSLTNTIFVFLGIYLLFSGVYTGNVQHLLALVFTNNAIAEMIISGIVILALIPVLERIKS</sequence>
<name>A0A380JFM7_STRDO</name>
<evidence type="ECO:0000313" key="3">
    <source>
        <dbReference type="Proteomes" id="UP000254082"/>
    </source>
</evidence>
<dbReference type="EMBL" id="UHFA01000002">
    <property type="protein sequence ID" value="SUN36208.1"/>
    <property type="molecule type" value="Genomic_DNA"/>
</dbReference>
<dbReference type="Proteomes" id="UP000254082">
    <property type="component" value="Unassembled WGS sequence"/>
</dbReference>
<dbReference type="InterPro" id="IPR024529">
    <property type="entry name" value="ECF_trnsprt_substrate-spec"/>
</dbReference>
<feature type="transmembrane region" description="Helical" evidence="1">
    <location>
        <begin position="167"/>
        <end position="185"/>
    </location>
</feature>
<organism evidence="2 3">
    <name type="scientific">Streptococcus downei MFe28</name>
    <dbReference type="NCBI Taxonomy" id="764290"/>
    <lineage>
        <taxon>Bacteria</taxon>
        <taxon>Bacillati</taxon>
        <taxon>Bacillota</taxon>
        <taxon>Bacilli</taxon>
        <taxon>Lactobacillales</taxon>
        <taxon>Streptococcaceae</taxon>
        <taxon>Streptococcus</taxon>
    </lineage>
</organism>
<keyword evidence="3" id="KW-1185">Reference proteome</keyword>
<dbReference type="RefSeq" id="WP_002997879.1">
    <property type="nucleotide sequence ID" value="NZ_UHFA01000002.1"/>
</dbReference>
<feature type="transmembrane region" description="Helical" evidence="1">
    <location>
        <begin position="12"/>
        <end position="31"/>
    </location>
</feature>
<reference evidence="2 3" key="1">
    <citation type="submission" date="2018-06" db="EMBL/GenBank/DDBJ databases">
        <authorList>
            <consortium name="Pathogen Informatics"/>
            <person name="Doyle S."/>
        </authorList>
    </citation>
    <scope>NUCLEOTIDE SEQUENCE [LARGE SCALE GENOMIC DNA]</scope>
    <source>
        <strain evidence="3">NCTC 11391</strain>
    </source>
</reference>
<accession>A0A380JFM7</accession>
<dbReference type="Pfam" id="PF12822">
    <property type="entry name" value="ECF_trnsprt"/>
    <property type="match status" value="1"/>
</dbReference>
<proteinExistence type="predicted"/>
<keyword evidence="1" id="KW-0472">Membrane</keyword>
<keyword evidence="1" id="KW-0812">Transmembrane</keyword>
<evidence type="ECO:0000256" key="1">
    <source>
        <dbReference type="SAM" id="Phobius"/>
    </source>
</evidence>
<protein>
    <submittedName>
        <fullName evidence="2">Membrane protein</fullName>
    </submittedName>
</protein>
<feature type="transmembrane region" description="Helical" evidence="1">
    <location>
        <begin position="122"/>
        <end position="147"/>
    </location>
</feature>
<dbReference type="Gene3D" id="1.10.1760.20">
    <property type="match status" value="1"/>
</dbReference>
<keyword evidence="1" id="KW-1133">Transmembrane helix</keyword>
<dbReference type="OrthoDB" id="9813540at2"/>
<dbReference type="AlphaFoldDB" id="A0A380JFM7"/>
<gene>
    <name evidence="2" type="primary">panT</name>
    <name evidence="2" type="ORF">NCTC11391_01252</name>
</gene>
<evidence type="ECO:0000313" key="2">
    <source>
        <dbReference type="EMBL" id="SUN36208.1"/>
    </source>
</evidence>
<dbReference type="GO" id="GO:0022857">
    <property type="term" value="F:transmembrane transporter activity"/>
    <property type="evidence" value="ECO:0007669"/>
    <property type="project" value="InterPro"/>
</dbReference>
<feature type="transmembrane region" description="Helical" evidence="1">
    <location>
        <begin position="97"/>
        <end position="115"/>
    </location>
</feature>